<feature type="region of interest" description="Disordered" evidence="1">
    <location>
        <begin position="52"/>
        <end position="74"/>
    </location>
</feature>
<reference evidence="2 3" key="1">
    <citation type="submission" date="2020-03" db="EMBL/GenBank/DDBJ databases">
        <title>Genomic Encyclopedia of Type Strains, Phase IV (KMG-IV): sequencing the most valuable type-strain genomes for metagenomic binning, comparative biology and taxonomic classification.</title>
        <authorList>
            <person name="Goeker M."/>
        </authorList>
    </citation>
    <scope>NUCLEOTIDE SEQUENCE [LARGE SCALE GENOMIC DNA]</scope>
    <source>
        <strain evidence="2 3">DSM 103870</strain>
    </source>
</reference>
<sequence length="74" mass="8070">METVDPRTGMPSPAKSFDFVVTDDLAGLPVSNAELDAIEAFLGQALRDLFSADSEPPQMHGELEEIPKRRGARQ</sequence>
<name>A0ABX0VAK2_9HYPH</name>
<dbReference type="EMBL" id="JAASQI010000015">
    <property type="protein sequence ID" value="NIJ60201.1"/>
    <property type="molecule type" value="Genomic_DNA"/>
</dbReference>
<proteinExistence type="predicted"/>
<evidence type="ECO:0000256" key="1">
    <source>
        <dbReference type="SAM" id="MobiDB-lite"/>
    </source>
</evidence>
<organism evidence="2 3">
    <name type="scientific">Pseudochelatococcus lubricantis</name>
    <dbReference type="NCBI Taxonomy" id="1538102"/>
    <lineage>
        <taxon>Bacteria</taxon>
        <taxon>Pseudomonadati</taxon>
        <taxon>Pseudomonadota</taxon>
        <taxon>Alphaproteobacteria</taxon>
        <taxon>Hyphomicrobiales</taxon>
        <taxon>Chelatococcaceae</taxon>
        <taxon>Pseudochelatococcus</taxon>
    </lineage>
</organism>
<accession>A0ABX0VAK2</accession>
<dbReference type="RefSeq" id="WP_208394382.1">
    <property type="nucleotide sequence ID" value="NZ_JAASQI010000015.1"/>
</dbReference>
<comment type="caution">
    <text evidence="2">The sequence shown here is derived from an EMBL/GenBank/DDBJ whole genome shotgun (WGS) entry which is preliminary data.</text>
</comment>
<evidence type="ECO:0000313" key="2">
    <source>
        <dbReference type="EMBL" id="NIJ60201.1"/>
    </source>
</evidence>
<dbReference type="Proteomes" id="UP001429580">
    <property type="component" value="Unassembled WGS sequence"/>
</dbReference>
<evidence type="ECO:0000313" key="3">
    <source>
        <dbReference type="Proteomes" id="UP001429580"/>
    </source>
</evidence>
<gene>
    <name evidence="2" type="ORF">FHS82_004070</name>
</gene>
<keyword evidence="3" id="KW-1185">Reference proteome</keyword>
<protein>
    <submittedName>
        <fullName evidence="2">Uncharacterized protein</fullName>
    </submittedName>
</protein>